<dbReference type="EMBL" id="MT498058">
    <property type="protein sequence ID" value="QKY79976.1"/>
    <property type="molecule type" value="Genomic_DNA"/>
</dbReference>
<dbReference type="GeneID" id="77951820"/>
<proteinExistence type="predicted"/>
<sequence>MAGKAAVGSTQIQKIAVGATNLKKISIGSVEVWSGVEQLVEEWDSIDPALWTRTVDPGGSGQMLVASSGLLQAPGVTAWSTRNRAWVISKKRYPTPYGKWAVRMGSSYNTGLSTLIGLSTDVNGSEGLAFQMVYNSCILVYRGNSSQNGTTLGSWSYGYNTNAWVIVERTESSVYRVSFDGGSTWPISYNDPDRIGEQEHLGYIGCGIESDQNFFGTKGYGGPIDRFKYTNDPTENITS</sequence>
<name>A0AAE7F835_9CAUD</name>
<accession>A0AAE7F835</accession>
<dbReference type="Proteomes" id="UP000821895">
    <property type="component" value="Segment"/>
</dbReference>
<gene>
    <name evidence="1" type="primary">64</name>
    <name evidence="1" type="ORF">SEA_CLAWZ_64</name>
</gene>
<reference evidence="1" key="1">
    <citation type="submission" date="2020-05" db="EMBL/GenBank/DDBJ databases">
        <authorList>
            <person name="Conneilly E.M."/>
            <person name="Corace M.L."/>
            <person name="Daly D."/>
            <person name="Dejene M.A."/>
            <person name="Deng Y."/>
            <person name="Kelly J.M."/>
            <person name="Masiello C.S."/>
            <person name="McDonough D."/>
            <person name="Musser E."/>
            <person name="Pecorale A.L."/>
            <person name="Ray R.F."/>
            <person name="Regan I.M."/>
            <person name="Shedd N.A."/>
            <person name="Tatone J.R."/>
            <person name="Tocci C.W."/>
            <person name="Zarate C.M."/>
            <person name="Whitefleet-Smith J.L."/>
            <person name="Garlena R.A."/>
            <person name="Russell D.A."/>
            <person name="Pope W.H."/>
            <person name="Jacobs-Sera D."/>
            <person name="Hatfull G.F."/>
        </authorList>
    </citation>
    <scope>NUCLEOTIDE SEQUENCE</scope>
</reference>
<dbReference type="KEGG" id="vg:77951820"/>
<dbReference type="RefSeq" id="YP_010675493.1">
    <property type="nucleotide sequence ID" value="NC_071004.1"/>
</dbReference>
<evidence type="ECO:0000313" key="1">
    <source>
        <dbReference type="EMBL" id="QKY79976.1"/>
    </source>
</evidence>
<organism evidence="1 2">
    <name type="scientific">Gordonia phage Clawz</name>
    <dbReference type="NCBI Taxonomy" id="2743910"/>
    <lineage>
        <taxon>Viruses</taxon>
        <taxon>Duplodnaviria</taxon>
        <taxon>Heunggongvirae</taxon>
        <taxon>Uroviricota</taxon>
        <taxon>Caudoviricetes</taxon>
        <taxon>Clawzvirus</taxon>
        <taxon>Clawzvirus clawz</taxon>
    </lineage>
</organism>
<evidence type="ECO:0000313" key="2">
    <source>
        <dbReference type="Proteomes" id="UP000821895"/>
    </source>
</evidence>
<protein>
    <submittedName>
        <fullName evidence="1">Uncharacterized protein</fullName>
    </submittedName>
</protein>
<keyword evidence="2" id="KW-1185">Reference proteome</keyword>